<dbReference type="Proteomes" id="UP000252357">
    <property type="component" value="Unassembled WGS sequence"/>
</dbReference>
<dbReference type="PANTHER" id="PTHR21496:SF23">
    <property type="entry name" value="3-PHENYLPROPIONATE_CINNAMIC ACID DIOXYGENASE FERREDOXIN SUBUNIT"/>
    <property type="match status" value="1"/>
</dbReference>
<dbReference type="EMBL" id="QPGB01000002">
    <property type="protein sequence ID" value="RCS58452.1"/>
    <property type="molecule type" value="Genomic_DNA"/>
</dbReference>
<keyword evidence="4" id="KW-0408">Iron</keyword>
<dbReference type="InterPro" id="IPR017941">
    <property type="entry name" value="Rieske_2Fe-2S"/>
</dbReference>
<comment type="caution">
    <text evidence="8">The sequence shown here is derived from an EMBL/GenBank/DDBJ whole genome shotgun (WGS) entry which is preliminary data.</text>
</comment>
<feature type="domain" description="Rieske" evidence="7">
    <location>
        <begin position="4"/>
        <end position="101"/>
    </location>
</feature>
<dbReference type="PROSITE" id="PS51296">
    <property type="entry name" value="RIESKE"/>
    <property type="match status" value="1"/>
</dbReference>
<dbReference type="OrthoDB" id="9769355at2"/>
<gene>
    <name evidence="8" type="primary">nirD</name>
    <name evidence="8" type="ORF">DU000_06465</name>
</gene>
<keyword evidence="9" id="KW-1185">Reference proteome</keyword>
<keyword evidence="3" id="KW-0560">Oxidoreductase</keyword>
<evidence type="ECO:0000256" key="2">
    <source>
        <dbReference type="ARBA" id="ARBA00022723"/>
    </source>
</evidence>
<dbReference type="GO" id="GO:0042128">
    <property type="term" value="P:nitrate assimilation"/>
    <property type="evidence" value="ECO:0007669"/>
    <property type="project" value="UniProtKB-KW"/>
</dbReference>
<evidence type="ECO:0000256" key="5">
    <source>
        <dbReference type="ARBA" id="ARBA00023014"/>
    </source>
</evidence>
<reference evidence="8 9" key="1">
    <citation type="journal article" date="2018" name="Int. J. Syst. Evol. Microbiol.">
        <title>Parvibium lacunae gen. nov., sp. nov., a new member of the family Alcaligenaceae isolated from a freshwater pond.</title>
        <authorList>
            <person name="Chen W.M."/>
            <person name="Xie P.B."/>
            <person name="Hsu M.Y."/>
            <person name="Sheu S.Y."/>
        </authorList>
    </citation>
    <scope>NUCLEOTIDE SEQUENCE [LARGE SCALE GENOMIC DNA]</scope>
    <source>
        <strain evidence="8 9">KMB9</strain>
    </source>
</reference>
<organism evidence="8 9">
    <name type="scientific">Parvibium lacunae</name>
    <dbReference type="NCBI Taxonomy" id="1888893"/>
    <lineage>
        <taxon>Bacteria</taxon>
        <taxon>Pseudomonadati</taxon>
        <taxon>Pseudomonadota</taxon>
        <taxon>Betaproteobacteria</taxon>
        <taxon>Burkholderiales</taxon>
        <taxon>Alcaligenaceae</taxon>
        <taxon>Parvibium</taxon>
    </lineage>
</organism>
<dbReference type="InterPro" id="IPR012748">
    <property type="entry name" value="Rieske-like_NirD"/>
</dbReference>
<evidence type="ECO:0000256" key="6">
    <source>
        <dbReference type="ARBA" id="ARBA00023063"/>
    </source>
</evidence>
<dbReference type="GO" id="GO:0051537">
    <property type="term" value="F:2 iron, 2 sulfur cluster binding"/>
    <property type="evidence" value="ECO:0007669"/>
    <property type="project" value="UniProtKB-KW"/>
</dbReference>
<dbReference type="PANTHER" id="PTHR21496">
    <property type="entry name" value="FERREDOXIN-RELATED"/>
    <property type="match status" value="1"/>
</dbReference>
<evidence type="ECO:0000313" key="9">
    <source>
        <dbReference type="Proteomes" id="UP000252357"/>
    </source>
</evidence>
<dbReference type="GO" id="GO:0008942">
    <property type="term" value="F:nitrite reductase [NAD(P)H] activity"/>
    <property type="evidence" value="ECO:0007669"/>
    <property type="project" value="InterPro"/>
</dbReference>
<dbReference type="RefSeq" id="WP_114402535.1">
    <property type="nucleotide sequence ID" value="NZ_QPGB01000002.1"/>
</dbReference>
<protein>
    <submittedName>
        <fullName evidence="8">Nitrite reductase (NAD(P)H) small subunit</fullName>
    </submittedName>
</protein>
<sequence length="108" mass="11774">MANWIPICKVDDIPVLGARVIERPGLDSVAVFRNTENEVFALLDKCPHKAGPLSQGIVCGRKVVCPLHNWNIEFESGCAVAPDEGQTKTFAVKIDNDQVLLDQSELAS</sequence>
<keyword evidence="6" id="KW-0534">Nitrate assimilation</keyword>
<proteinExistence type="predicted"/>
<keyword evidence="1" id="KW-0001">2Fe-2S</keyword>
<evidence type="ECO:0000256" key="3">
    <source>
        <dbReference type="ARBA" id="ARBA00023002"/>
    </source>
</evidence>
<dbReference type="SUPFAM" id="SSF50022">
    <property type="entry name" value="ISP domain"/>
    <property type="match status" value="1"/>
</dbReference>
<accession>A0A368L4V4</accession>
<dbReference type="CDD" id="cd03530">
    <property type="entry name" value="Rieske_NirD_small_Bacillus"/>
    <property type="match status" value="1"/>
</dbReference>
<evidence type="ECO:0000313" key="8">
    <source>
        <dbReference type="EMBL" id="RCS58452.1"/>
    </source>
</evidence>
<evidence type="ECO:0000256" key="4">
    <source>
        <dbReference type="ARBA" id="ARBA00023004"/>
    </source>
</evidence>
<evidence type="ECO:0000259" key="7">
    <source>
        <dbReference type="PROSITE" id="PS51296"/>
    </source>
</evidence>
<dbReference type="NCBIfam" id="TIGR02378">
    <property type="entry name" value="nirD_assim_sml"/>
    <property type="match status" value="1"/>
</dbReference>
<keyword evidence="2" id="KW-0479">Metal-binding</keyword>
<dbReference type="AlphaFoldDB" id="A0A368L4V4"/>
<dbReference type="Gene3D" id="2.102.10.10">
    <property type="entry name" value="Rieske [2Fe-2S] iron-sulphur domain"/>
    <property type="match status" value="1"/>
</dbReference>
<keyword evidence="5" id="KW-0411">Iron-sulfur</keyword>
<dbReference type="GO" id="GO:0046872">
    <property type="term" value="F:metal ion binding"/>
    <property type="evidence" value="ECO:0007669"/>
    <property type="project" value="UniProtKB-KW"/>
</dbReference>
<dbReference type="InterPro" id="IPR036922">
    <property type="entry name" value="Rieske_2Fe-2S_sf"/>
</dbReference>
<name>A0A368L4V4_9BURK</name>
<evidence type="ECO:0000256" key="1">
    <source>
        <dbReference type="ARBA" id="ARBA00022714"/>
    </source>
</evidence>
<dbReference type="Pfam" id="PF00355">
    <property type="entry name" value="Rieske"/>
    <property type="match status" value="1"/>
</dbReference>